<evidence type="ECO:0000256" key="4">
    <source>
        <dbReference type="ARBA" id="ARBA00023163"/>
    </source>
</evidence>
<accession>A0ABQ4KBC5</accession>
<reference evidence="6 7" key="1">
    <citation type="submission" date="2021-03" db="EMBL/GenBank/DDBJ databases">
        <title>Antimicrobial resistance genes in bacteria isolated from Japanese honey, and their potential for conferring macrolide and lincosamide resistance in the American foulbrood pathogen Paenibacillus larvae.</title>
        <authorList>
            <person name="Okamoto M."/>
            <person name="Kumagai M."/>
            <person name="Kanamori H."/>
            <person name="Takamatsu D."/>
        </authorList>
    </citation>
    <scope>NUCLEOTIDE SEQUENCE [LARGE SCALE GENOMIC DNA]</scope>
    <source>
        <strain evidence="6 7">J1TS3</strain>
    </source>
</reference>
<dbReference type="EMBL" id="BOQT01000024">
    <property type="protein sequence ID" value="GIN23026.1"/>
    <property type="molecule type" value="Genomic_DNA"/>
</dbReference>
<gene>
    <name evidence="6" type="ORF">J1TS3_41600</name>
</gene>
<protein>
    <recommendedName>
        <fullName evidence="5">HTH merR-type domain-containing protein</fullName>
    </recommendedName>
</protein>
<dbReference type="SUPFAM" id="SSF46955">
    <property type="entry name" value="Putative DNA-binding domain"/>
    <property type="match status" value="1"/>
</dbReference>
<dbReference type="InterPro" id="IPR047057">
    <property type="entry name" value="MerR_fam"/>
</dbReference>
<name>A0ABQ4KBC5_9BACI</name>
<evidence type="ECO:0000256" key="2">
    <source>
        <dbReference type="ARBA" id="ARBA00023015"/>
    </source>
</evidence>
<dbReference type="Pfam" id="PF13411">
    <property type="entry name" value="MerR_1"/>
    <property type="match status" value="1"/>
</dbReference>
<proteinExistence type="predicted"/>
<keyword evidence="2" id="KW-0805">Transcription regulation</keyword>
<dbReference type="Proteomes" id="UP000680279">
    <property type="component" value="Unassembled WGS sequence"/>
</dbReference>
<evidence type="ECO:0000313" key="7">
    <source>
        <dbReference type="Proteomes" id="UP000680279"/>
    </source>
</evidence>
<evidence type="ECO:0000256" key="3">
    <source>
        <dbReference type="ARBA" id="ARBA00023125"/>
    </source>
</evidence>
<dbReference type="InterPro" id="IPR009061">
    <property type="entry name" value="DNA-bd_dom_put_sf"/>
</dbReference>
<keyword evidence="4" id="KW-0804">Transcription</keyword>
<dbReference type="PROSITE" id="PS50937">
    <property type="entry name" value="HTH_MERR_2"/>
    <property type="match status" value="1"/>
</dbReference>
<dbReference type="RefSeq" id="WP_018708952.1">
    <property type="nucleotide sequence ID" value="NZ_BOQT01000024.1"/>
</dbReference>
<feature type="domain" description="HTH merR-type" evidence="5">
    <location>
        <begin position="1"/>
        <end position="67"/>
    </location>
</feature>
<dbReference type="PANTHER" id="PTHR30204">
    <property type="entry name" value="REDOX-CYCLING DRUG-SENSING TRANSCRIPTIONAL ACTIVATOR SOXR"/>
    <property type="match status" value="1"/>
</dbReference>
<keyword evidence="3" id="KW-0238">DNA-binding</keyword>
<organism evidence="6 7">
    <name type="scientific">Siminovitchia fordii</name>
    <dbReference type="NCBI Taxonomy" id="254759"/>
    <lineage>
        <taxon>Bacteria</taxon>
        <taxon>Bacillati</taxon>
        <taxon>Bacillota</taxon>
        <taxon>Bacilli</taxon>
        <taxon>Bacillales</taxon>
        <taxon>Bacillaceae</taxon>
        <taxon>Siminovitchia</taxon>
    </lineage>
</organism>
<comment type="caution">
    <text evidence="6">The sequence shown here is derived from an EMBL/GenBank/DDBJ whole genome shotgun (WGS) entry which is preliminary data.</text>
</comment>
<keyword evidence="7" id="KW-1185">Reference proteome</keyword>
<dbReference type="Gene3D" id="1.10.1660.10">
    <property type="match status" value="1"/>
</dbReference>
<evidence type="ECO:0000313" key="6">
    <source>
        <dbReference type="EMBL" id="GIN23026.1"/>
    </source>
</evidence>
<dbReference type="InterPro" id="IPR000551">
    <property type="entry name" value="MerR-type_HTH_dom"/>
</dbReference>
<evidence type="ECO:0000256" key="1">
    <source>
        <dbReference type="ARBA" id="ARBA00022491"/>
    </source>
</evidence>
<keyword evidence="1" id="KW-0678">Repressor</keyword>
<dbReference type="SMART" id="SM00422">
    <property type="entry name" value="HTH_MERR"/>
    <property type="match status" value="1"/>
</dbReference>
<evidence type="ECO:0000259" key="5">
    <source>
        <dbReference type="PROSITE" id="PS50937"/>
    </source>
</evidence>
<sequence length="414" mass="48241">MLIGKFAQKYNVKPDTIRYYMELGLLIPKKRNHYYVFDKTCEEDMEIISELKKYRFSLQEIHKFLSFKRVTLLSNKEDYTFLTQMLEEKKEELDDEVRSITYSIRDIDRKVQELNLMHTTAGEEKGIPFDFLPMLYCPSCQTSLDLRNTSTRGQQIFMGELFCSCGYKAQIHEGIVITEHLDKESFNPHYIYDKEMLKIIQSSFISLSEKASLWVKEHLISENLTNKVIVETHIDTYVFLNKYISELDKGAFYIFSGSTMPMLKMLKMKIEQTDPGLKILYLLNSGLDLPIKHKAIDYVIDSYSFNEYGLFHKPLPMTVLSPYLKNESKIIGASFYYRDGAKSLARMKTLHPNASPSNLRSTFIKDNLEAANFHIFEKENIGLTKDPGSYIKYHVPGETGHFFTYLAQRGSVKW</sequence>
<dbReference type="PANTHER" id="PTHR30204:SF69">
    <property type="entry name" value="MERR-FAMILY TRANSCRIPTIONAL REGULATOR"/>
    <property type="match status" value="1"/>
</dbReference>